<dbReference type="PANTHER" id="PTHR34580">
    <property type="match status" value="1"/>
</dbReference>
<name>A0ABT9VVI6_9BACI</name>
<feature type="domain" description="HTH deoR-type" evidence="3">
    <location>
        <begin position="2"/>
        <end position="57"/>
    </location>
</feature>
<dbReference type="Gene3D" id="1.10.10.10">
    <property type="entry name" value="Winged helix-like DNA-binding domain superfamily/Winged helix DNA-binding domain"/>
    <property type="match status" value="1"/>
</dbReference>
<evidence type="ECO:0000256" key="2">
    <source>
        <dbReference type="ARBA" id="ARBA00023163"/>
    </source>
</evidence>
<dbReference type="RefSeq" id="WP_307391472.1">
    <property type="nucleotide sequence ID" value="NZ_BAAADK010000010.1"/>
</dbReference>
<proteinExistence type="predicted"/>
<keyword evidence="5" id="KW-1185">Reference proteome</keyword>
<gene>
    <name evidence="4" type="ORF">J2S11_000907</name>
</gene>
<dbReference type="InterPro" id="IPR051534">
    <property type="entry name" value="CBASS_pafABC_assoc_protein"/>
</dbReference>
<evidence type="ECO:0000313" key="5">
    <source>
        <dbReference type="Proteomes" id="UP001235840"/>
    </source>
</evidence>
<dbReference type="InterPro" id="IPR057727">
    <property type="entry name" value="WCX_dom"/>
</dbReference>
<keyword evidence="1" id="KW-0805">Transcription regulation</keyword>
<dbReference type="EMBL" id="JAUSTY010000003">
    <property type="protein sequence ID" value="MDQ0165007.1"/>
    <property type="molecule type" value="Genomic_DNA"/>
</dbReference>
<dbReference type="Proteomes" id="UP001235840">
    <property type="component" value="Unassembled WGS sequence"/>
</dbReference>
<dbReference type="InterPro" id="IPR026881">
    <property type="entry name" value="WYL_dom"/>
</dbReference>
<dbReference type="InterPro" id="IPR001034">
    <property type="entry name" value="DeoR_HTH"/>
</dbReference>
<dbReference type="Pfam" id="PF08279">
    <property type="entry name" value="HTH_11"/>
    <property type="match status" value="1"/>
</dbReference>
<dbReference type="InterPro" id="IPR013196">
    <property type="entry name" value="HTH_11"/>
</dbReference>
<dbReference type="InterPro" id="IPR028349">
    <property type="entry name" value="PafC-like"/>
</dbReference>
<comment type="caution">
    <text evidence="4">The sequence shown here is derived from an EMBL/GenBank/DDBJ whole genome shotgun (WGS) entry which is preliminary data.</text>
</comment>
<keyword evidence="4" id="KW-0238">DNA-binding</keyword>
<dbReference type="PROSITE" id="PS51000">
    <property type="entry name" value="HTH_DEOR_2"/>
    <property type="match status" value="1"/>
</dbReference>
<dbReference type="PANTHER" id="PTHR34580:SF1">
    <property type="entry name" value="PROTEIN PAFC"/>
    <property type="match status" value="1"/>
</dbReference>
<dbReference type="GO" id="GO:0003677">
    <property type="term" value="F:DNA binding"/>
    <property type="evidence" value="ECO:0007669"/>
    <property type="project" value="UniProtKB-KW"/>
</dbReference>
<dbReference type="Pfam" id="PF25583">
    <property type="entry name" value="WCX"/>
    <property type="match status" value="1"/>
</dbReference>
<dbReference type="InterPro" id="IPR036388">
    <property type="entry name" value="WH-like_DNA-bd_sf"/>
</dbReference>
<keyword evidence="2" id="KW-0804">Transcription</keyword>
<dbReference type="PROSITE" id="PS52050">
    <property type="entry name" value="WYL"/>
    <property type="match status" value="1"/>
</dbReference>
<evidence type="ECO:0000259" key="3">
    <source>
        <dbReference type="PROSITE" id="PS51000"/>
    </source>
</evidence>
<protein>
    <submittedName>
        <fullName evidence="4">DNA-binding transcriptional regulator YafY</fullName>
    </submittedName>
</protein>
<sequence length="296" mass="33870">MKLNRMLGITMEILSKRRVTATELATRFEVSNRTIYRDIELINEAGIPIVSYTGADGGFEIMEGFYLTKQHFSLEDLSVIYNLLKGMSGALGGTSNSIMSKLSSLQPSLQKHESSNPMIFDMPTSESEKQVIYPLYKAINDHKVIAFSYMSATGSSSERKVEPLKLYWERGKWYLEAYCLMRQGLRLFRLSRISELSVTDERYQQRDVIQREDQEEPLGMEVHLRFNHAAKPRVLDEFGEACTVSEDHIDVHTTFYVKDYAVSVVLSYGSKVMVISPDELKQEVLKTVTEIQTLYV</sequence>
<evidence type="ECO:0000313" key="4">
    <source>
        <dbReference type="EMBL" id="MDQ0165007.1"/>
    </source>
</evidence>
<dbReference type="PIRSF" id="PIRSF016838">
    <property type="entry name" value="PafC"/>
    <property type="match status" value="1"/>
</dbReference>
<accession>A0ABT9VVI6</accession>
<evidence type="ECO:0000256" key="1">
    <source>
        <dbReference type="ARBA" id="ARBA00023015"/>
    </source>
</evidence>
<dbReference type="InterPro" id="IPR036390">
    <property type="entry name" value="WH_DNA-bd_sf"/>
</dbReference>
<dbReference type="SUPFAM" id="SSF46785">
    <property type="entry name" value="Winged helix' DNA-binding domain"/>
    <property type="match status" value="1"/>
</dbReference>
<reference evidence="4 5" key="1">
    <citation type="submission" date="2023-07" db="EMBL/GenBank/DDBJ databases">
        <title>Genomic Encyclopedia of Type Strains, Phase IV (KMG-IV): sequencing the most valuable type-strain genomes for metagenomic binning, comparative biology and taxonomic classification.</title>
        <authorList>
            <person name="Goeker M."/>
        </authorList>
    </citation>
    <scope>NUCLEOTIDE SEQUENCE [LARGE SCALE GENOMIC DNA]</scope>
    <source>
        <strain evidence="4 5">DSM 12751</strain>
    </source>
</reference>
<dbReference type="Pfam" id="PF13280">
    <property type="entry name" value="WYL"/>
    <property type="match status" value="1"/>
</dbReference>
<organism evidence="4 5">
    <name type="scientific">Caldalkalibacillus horti</name>
    <dbReference type="NCBI Taxonomy" id="77523"/>
    <lineage>
        <taxon>Bacteria</taxon>
        <taxon>Bacillati</taxon>
        <taxon>Bacillota</taxon>
        <taxon>Bacilli</taxon>
        <taxon>Bacillales</taxon>
        <taxon>Bacillaceae</taxon>
        <taxon>Caldalkalibacillus</taxon>
    </lineage>
</organism>